<keyword evidence="6 7" id="KW-0472">Membrane</keyword>
<dbReference type="InterPro" id="IPR050640">
    <property type="entry name" value="Bact_2-comp_sensor_kinase"/>
</dbReference>
<evidence type="ECO:0000256" key="5">
    <source>
        <dbReference type="ARBA" id="ARBA00022777"/>
    </source>
</evidence>
<feature type="transmembrane region" description="Helical" evidence="7">
    <location>
        <begin position="26"/>
        <end position="47"/>
    </location>
</feature>
<evidence type="ECO:0000256" key="1">
    <source>
        <dbReference type="ARBA" id="ARBA00004651"/>
    </source>
</evidence>
<dbReference type="Gene3D" id="3.30.450.20">
    <property type="entry name" value="PAS domain"/>
    <property type="match status" value="1"/>
</dbReference>
<dbReference type="InterPro" id="IPR003594">
    <property type="entry name" value="HATPase_dom"/>
</dbReference>
<feature type="domain" description="HAMP" evidence="8">
    <location>
        <begin position="327"/>
        <end position="379"/>
    </location>
</feature>
<name>A0A4R5KT60_9BACL</name>
<evidence type="ECO:0000256" key="4">
    <source>
        <dbReference type="ARBA" id="ARBA00022679"/>
    </source>
</evidence>
<reference evidence="9 10" key="1">
    <citation type="submission" date="2019-03" db="EMBL/GenBank/DDBJ databases">
        <title>This is whole genome sequence of Paenibacillus sp MS74 strain.</title>
        <authorList>
            <person name="Trinh H.N."/>
        </authorList>
    </citation>
    <scope>NUCLEOTIDE SEQUENCE [LARGE SCALE GENOMIC DNA]</scope>
    <source>
        <strain evidence="9 10">MS74</strain>
    </source>
</reference>
<accession>A0A4R5KT60</accession>
<dbReference type="SMART" id="SM00304">
    <property type="entry name" value="HAMP"/>
    <property type="match status" value="1"/>
</dbReference>
<keyword evidence="10" id="KW-1185">Reference proteome</keyword>
<keyword evidence="2" id="KW-1003">Cell membrane</keyword>
<comment type="caution">
    <text evidence="9">The sequence shown here is derived from an EMBL/GenBank/DDBJ whole genome shotgun (WGS) entry which is preliminary data.</text>
</comment>
<dbReference type="Gene3D" id="3.30.565.10">
    <property type="entry name" value="Histidine kinase-like ATPase, C-terminal domain"/>
    <property type="match status" value="1"/>
</dbReference>
<dbReference type="OrthoDB" id="2521939at2"/>
<keyword evidence="3" id="KW-0597">Phosphoprotein</keyword>
<dbReference type="SUPFAM" id="SSF158472">
    <property type="entry name" value="HAMP domain-like"/>
    <property type="match status" value="1"/>
</dbReference>
<dbReference type="Pfam" id="PF00672">
    <property type="entry name" value="HAMP"/>
    <property type="match status" value="1"/>
</dbReference>
<dbReference type="PROSITE" id="PS50885">
    <property type="entry name" value="HAMP"/>
    <property type="match status" value="1"/>
</dbReference>
<evidence type="ECO:0000313" key="9">
    <source>
        <dbReference type="EMBL" id="TDF98067.1"/>
    </source>
</evidence>
<dbReference type="Gene3D" id="1.10.287.130">
    <property type="match status" value="1"/>
</dbReference>
<proteinExistence type="predicted"/>
<keyword evidence="7" id="KW-1133">Transmembrane helix</keyword>
<evidence type="ECO:0000313" key="10">
    <source>
        <dbReference type="Proteomes" id="UP000295636"/>
    </source>
</evidence>
<dbReference type="GO" id="GO:0005886">
    <property type="term" value="C:plasma membrane"/>
    <property type="evidence" value="ECO:0007669"/>
    <property type="project" value="UniProtKB-SubCell"/>
</dbReference>
<dbReference type="AlphaFoldDB" id="A0A4R5KT60"/>
<protein>
    <submittedName>
        <fullName evidence="9">HAMP domain-containing protein</fullName>
    </submittedName>
</protein>
<dbReference type="SUPFAM" id="SSF55874">
    <property type="entry name" value="ATPase domain of HSP90 chaperone/DNA topoisomerase II/histidine kinase"/>
    <property type="match status" value="1"/>
</dbReference>
<dbReference type="InterPro" id="IPR036890">
    <property type="entry name" value="HATPase_C_sf"/>
</dbReference>
<evidence type="ECO:0000256" key="3">
    <source>
        <dbReference type="ARBA" id="ARBA00022553"/>
    </source>
</evidence>
<dbReference type="InterPro" id="IPR003660">
    <property type="entry name" value="HAMP_dom"/>
</dbReference>
<organism evidence="9 10">
    <name type="scientific">Paenibacillus piri</name>
    <dbReference type="NCBI Taxonomy" id="2547395"/>
    <lineage>
        <taxon>Bacteria</taxon>
        <taxon>Bacillati</taxon>
        <taxon>Bacillota</taxon>
        <taxon>Bacilli</taxon>
        <taxon>Bacillales</taxon>
        <taxon>Paenibacillaceae</taxon>
        <taxon>Paenibacillus</taxon>
    </lineage>
</organism>
<keyword evidence="7" id="KW-0812">Transmembrane</keyword>
<keyword evidence="5" id="KW-0418">Kinase</keyword>
<dbReference type="PANTHER" id="PTHR34220:SF9">
    <property type="entry name" value="SIGNAL TRANSDUCTION HISTIDINE KINASE INTERNAL REGION DOMAIN-CONTAINING PROTEIN"/>
    <property type="match status" value="1"/>
</dbReference>
<gene>
    <name evidence="9" type="ORF">E1757_11195</name>
</gene>
<dbReference type="EMBL" id="SMRT01000004">
    <property type="protein sequence ID" value="TDF98067.1"/>
    <property type="molecule type" value="Genomic_DNA"/>
</dbReference>
<sequence length="607" mass="69843">MIGTYTRFRYIPHEGGFLLLSRQVSIFTKIFVMVLLLLIPILILYTYSNQVSMGVVRDEIEKSSLNRLSFFLSQVDSAVNQFSKLSYTLGKEPEAVKFQTVHQSYDLFDSIKLRQTLSEKIKLQSLSNSWINEITIFSPSMEQFITSNPAAKYNLNYFQQYYSPMWGYQKKVTDFGPEYFFIRHSAEPSILFNDIAHANMIIEVAFAARNIQIMLDQFKNGGNEEPFFYHPDYEPIVTSGTDKELVGQLISRLDMKELSGTGSRTIELRNQQYVVNYAESDTLHWMLIDFLPLEEVLNPITTSRNLFYTCFTLFLVTGILSAYLLYRNVQVPVRELLKAVYQLKRGNFSARLAKRTNSEFTILFSHFNSMAAQIQELIEKVFVESIRVRDATLKQLQSQINPHFLYNCLAFIQSMAQLENKEAIIAMTQHLSKYYRYTTRLEVEQTSLRNELDVVVNYLNIHKLQLWRLDYEVIVPEAMMELEIPKLILQPIVENAIVHGIEQKLGAGLIRIEGELTDEAAILIVDDNGAGSSEQLTAQLNEDMNQPMNERKGFGVWNVHQRLIQRFGAKSGLVFSSSPLGGLRVTIKMDKHQIERGNTAYVSSVDR</sequence>
<comment type="subcellular location">
    <subcellularLocation>
        <location evidence="1">Cell membrane</location>
        <topology evidence="1">Multi-pass membrane protein</topology>
    </subcellularLocation>
</comment>
<dbReference type="Pfam" id="PF02518">
    <property type="entry name" value="HATPase_c"/>
    <property type="match status" value="1"/>
</dbReference>
<dbReference type="GO" id="GO:0000155">
    <property type="term" value="F:phosphorelay sensor kinase activity"/>
    <property type="evidence" value="ECO:0007669"/>
    <property type="project" value="InterPro"/>
</dbReference>
<dbReference type="Pfam" id="PF06580">
    <property type="entry name" value="His_kinase"/>
    <property type="match status" value="1"/>
</dbReference>
<keyword evidence="4" id="KW-0808">Transferase</keyword>
<evidence type="ECO:0000256" key="7">
    <source>
        <dbReference type="SAM" id="Phobius"/>
    </source>
</evidence>
<dbReference type="CDD" id="cd06225">
    <property type="entry name" value="HAMP"/>
    <property type="match status" value="1"/>
</dbReference>
<evidence type="ECO:0000259" key="8">
    <source>
        <dbReference type="PROSITE" id="PS50885"/>
    </source>
</evidence>
<evidence type="ECO:0000256" key="2">
    <source>
        <dbReference type="ARBA" id="ARBA00022475"/>
    </source>
</evidence>
<dbReference type="Proteomes" id="UP000295636">
    <property type="component" value="Unassembled WGS sequence"/>
</dbReference>
<dbReference type="InterPro" id="IPR010559">
    <property type="entry name" value="Sig_transdc_His_kin_internal"/>
</dbReference>
<dbReference type="PANTHER" id="PTHR34220">
    <property type="entry name" value="SENSOR HISTIDINE KINASE YPDA"/>
    <property type="match status" value="1"/>
</dbReference>
<evidence type="ECO:0000256" key="6">
    <source>
        <dbReference type="ARBA" id="ARBA00023136"/>
    </source>
</evidence>